<dbReference type="Ensembl" id="ENSPRET00000031354.1">
    <property type="protein sequence ID" value="ENSPREP00000031002.1"/>
    <property type="gene ID" value="ENSPREG00000020997.1"/>
</dbReference>
<accession>A0A3P9QA28</accession>
<evidence type="ECO:0000313" key="1">
    <source>
        <dbReference type="Ensembl" id="ENSPREP00000031002.1"/>
    </source>
</evidence>
<dbReference type="AlphaFoldDB" id="A0A3P9QA28"/>
<reference evidence="2" key="1">
    <citation type="submission" date="2013-11" db="EMBL/GenBank/DDBJ databases">
        <title>The genomic landscape of the Guanapo guppy.</title>
        <authorList>
            <person name="Kuenstner A."/>
            <person name="Dreyer C."/>
        </authorList>
    </citation>
    <scope>NUCLEOTIDE SEQUENCE</scope>
    <source>
        <strain evidence="2">Guanapo</strain>
    </source>
</reference>
<name>A0A3P9QA28_POERE</name>
<dbReference type="Proteomes" id="UP000242638">
    <property type="component" value="Unassembled WGS sequence"/>
</dbReference>
<proteinExistence type="predicted"/>
<sequence length="93" mass="10775">VYSLSPSGESGAHFLKMKPSGAELEKVKLHFKVLLYFLQPLGVRGDCCKVSCCWTQFLRNKTFFSTRMHVFDFASIRMIELKLIIYVWIKNVP</sequence>
<reference evidence="1" key="2">
    <citation type="submission" date="2025-08" db="UniProtKB">
        <authorList>
            <consortium name="Ensembl"/>
        </authorList>
    </citation>
    <scope>IDENTIFICATION</scope>
    <source>
        <strain evidence="1">Guanapo</strain>
    </source>
</reference>
<keyword evidence="2" id="KW-1185">Reference proteome</keyword>
<organism evidence="1 2">
    <name type="scientific">Poecilia reticulata</name>
    <name type="common">Guppy</name>
    <name type="synonym">Acanthophacelus reticulatus</name>
    <dbReference type="NCBI Taxonomy" id="8081"/>
    <lineage>
        <taxon>Eukaryota</taxon>
        <taxon>Metazoa</taxon>
        <taxon>Chordata</taxon>
        <taxon>Craniata</taxon>
        <taxon>Vertebrata</taxon>
        <taxon>Euteleostomi</taxon>
        <taxon>Actinopterygii</taxon>
        <taxon>Neopterygii</taxon>
        <taxon>Teleostei</taxon>
        <taxon>Neoteleostei</taxon>
        <taxon>Acanthomorphata</taxon>
        <taxon>Ovalentaria</taxon>
        <taxon>Atherinomorphae</taxon>
        <taxon>Cyprinodontiformes</taxon>
        <taxon>Poeciliidae</taxon>
        <taxon>Poeciliinae</taxon>
        <taxon>Poecilia</taxon>
    </lineage>
</organism>
<reference evidence="1" key="3">
    <citation type="submission" date="2025-09" db="UniProtKB">
        <authorList>
            <consortium name="Ensembl"/>
        </authorList>
    </citation>
    <scope>IDENTIFICATION</scope>
    <source>
        <strain evidence="1">Guanapo</strain>
    </source>
</reference>
<protein>
    <submittedName>
        <fullName evidence="1">Uncharacterized protein</fullName>
    </submittedName>
</protein>
<evidence type="ECO:0000313" key="2">
    <source>
        <dbReference type="Proteomes" id="UP000242638"/>
    </source>
</evidence>